<reference evidence="3 4" key="1">
    <citation type="submission" date="2020-04" db="EMBL/GenBank/DDBJ databases">
        <authorList>
            <person name="Laetsch R D."/>
            <person name="Stevens L."/>
            <person name="Kumar S."/>
            <person name="Blaxter L. M."/>
        </authorList>
    </citation>
    <scope>NUCLEOTIDE SEQUENCE [LARGE SCALE GENOMIC DNA]</scope>
</reference>
<proteinExistence type="predicted"/>
<evidence type="ECO:0000313" key="4">
    <source>
        <dbReference type="Proteomes" id="UP000494206"/>
    </source>
</evidence>
<dbReference type="GO" id="GO:0005737">
    <property type="term" value="C:cytoplasm"/>
    <property type="evidence" value="ECO:0007669"/>
    <property type="project" value="TreeGrafter"/>
</dbReference>
<sequence length="350" mass="40067">MASNSSGSDEASNEYETPVIEGNRFENPPSFRNWSGLPAGKDVWKYFVNEKNLSNVPSDENELNKTLPVKHLKKFESTGSLYAAWLGHATMLVHLEGVNLITDPIWAARASMFSFAGPKRYRPPPMRIEELPMIDIGVISHDHYDHLDQEAVKTISRQNEKLQWFVPMGMKEWFKSIGIANSDAFPNRVTEMTWGEAATFRKSGETFTLWCLPAQHWGRRGLFDKNQRLWCGWCLVGPNKKFYYTGDTGFCDTEFKKIGQRLGPIDLAAIPIGAYCPRFFMKSQHIDPDEAVAVHELIRAKTSIGIHWGTYHMGSYEFYLEPRQRIEQLMKTRGGKFITIAMGEIWDDEN</sequence>
<feature type="domain" description="Metallo-beta-lactamase" evidence="2">
    <location>
        <begin position="99"/>
        <end position="308"/>
    </location>
</feature>
<evidence type="ECO:0000256" key="1">
    <source>
        <dbReference type="SAM" id="MobiDB-lite"/>
    </source>
</evidence>
<dbReference type="InterPro" id="IPR036866">
    <property type="entry name" value="RibonucZ/Hydroxyglut_hydro"/>
</dbReference>
<dbReference type="GO" id="GO:0070292">
    <property type="term" value="P:N-acylphosphatidylethanolamine metabolic process"/>
    <property type="evidence" value="ECO:0007669"/>
    <property type="project" value="TreeGrafter"/>
</dbReference>
<comment type="caution">
    <text evidence="3">The sequence shown here is derived from an EMBL/GenBank/DDBJ whole genome shotgun (WGS) entry which is preliminary data.</text>
</comment>
<feature type="compositionally biased region" description="Polar residues" evidence="1">
    <location>
        <begin position="1"/>
        <end position="10"/>
    </location>
</feature>
<protein>
    <recommendedName>
        <fullName evidence="2">Metallo-beta-lactamase domain-containing protein</fullName>
    </recommendedName>
</protein>
<name>A0A8S1FAR1_9PELO</name>
<dbReference type="EMBL" id="CADEPM010000008">
    <property type="protein sequence ID" value="CAB3409449.1"/>
    <property type="molecule type" value="Genomic_DNA"/>
</dbReference>
<feature type="region of interest" description="Disordered" evidence="1">
    <location>
        <begin position="1"/>
        <end position="24"/>
    </location>
</feature>
<dbReference type="Gene3D" id="3.60.15.10">
    <property type="entry name" value="Ribonuclease Z/Hydroxyacylglutathione hydrolase-like"/>
    <property type="match status" value="1"/>
</dbReference>
<evidence type="ECO:0000313" key="3">
    <source>
        <dbReference type="EMBL" id="CAB3409449.1"/>
    </source>
</evidence>
<dbReference type="SUPFAM" id="SSF56281">
    <property type="entry name" value="Metallo-hydrolase/oxidoreductase"/>
    <property type="match status" value="1"/>
</dbReference>
<accession>A0A8S1FAR1</accession>
<dbReference type="PANTHER" id="PTHR15032:SF4">
    <property type="entry name" value="N-ACYL-PHOSPHATIDYLETHANOLAMINE-HYDROLYZING PHOSPHOLIPASE D"/>
    <property type="match status" value="1"/>
</dbReference>
<dbReference type="InterPro" id="IPR001279">
    <property type="entry name" value="Metallo-B-lactamas"/>
</dbReference>
<keyword evidence="4" id="KW-1185">Reference proteome</keyword>
<dbReference type="GO" id="GO:0070290">
    <property type="term" value="F:N-acylphosphatidylethanolamine-specific phospholipase D activity"/>
    <property type="evidence" value="ECO:0007669"/>
    <property type="project" value="TreeGrafter"/>
</dbReference>
<dbReference type="Proteomes" id="UP000494206">
    <property type="component" value="Unassembled WGS sequence"/>
</dbReference>
<dbReference type="GO" id="GO:0070291">
    <property type="term" value="P:N-acylethanolamine metabolic process"/>
    <property type="evidence" value="ECO:0007669"/>
    <property type="project" value="TreeGrafter"/>
</dbReference>
<gene>
    <name evidence="3" type="ORF">CBOVIS_LOCUS11103</name>
</gene>
<evidence type="ECO:0000259" key="2">
    <source>
        <dbReference type="Pfam" id="PF12706"/>
    </source>
</evidence>
<organism evidence="3 4">
    <name type="scientific">Caenorhabditis bovis</name>
    <dbReference type="NCBI Taxonomy" id="2654633"/>
    <lineage>
        <taxon>Eukaryota</taxon>
        <taxon>Metazoa</taxon>
        <taxon>Ecdysozoa</taxon>
        <taxon>Nematoda</taxon>
        <taxon>Chromadorea</taxon>
        <taxon>Rhabditida</taxon>
        <taxon>Rhabditina</taxon>
        <taxon>Rhabditomorpha</taxon>
        <taxon>Rhabditoidea</taxon>
        <taxon>Rhabditidae</taxon>
        <taxon>Peloderinae</taxon>
        <taxon>Caenorhabditis</taxon>
    </lineage>
</organism>
<dbReference type="Pfam" id="PF12706">
    <property type="entry name" value="Lactamase_B_2"/>
    <property type="match status" value="1"/>
</dbReference>
<dbReference type="PANTHER" id="PTHR15032">
    <property type="entry name" value="N-ACYL-PHOSPHATIDYLETHANOLAMINE-HYDROLYZING PHOSPHOLIPASE D"/>
    <property type="match status" value="1"/>
</dbReference>
<dbReference type="OrthoDB" id="332863at2759"/>
<dbReference type="AlphaFoldDB" id="A0A8S1FAR1"/>